<reference evidence="2 3" key="1">
    <citation type="submission" date="2019-03" db="EMBL/GenBank/DDBJ databases">
        <title>First draft genome of Liparis tanakae, snailfish: a comprehensive survey of snailfish specific genes.</title>
        <authorList>
            <person name="Kim W."/>
            <person name="Song I."/>
            <person name="Jeong J.-H."/>
            <person name="Kim D."/>
            <person name="Kim S."/>
            <person name="Ryu S."/>
            <person name="Song J.Y."/>
            <person name="Lee S.K."/>
        </authorList>
    </citation>
    <scope>NUCLEOTIDE SEQUENCE [LARGE SCALE GENOMIC DNA]</scope>
    <source>
        <tissue evidence="2">Muscle</tissue>
    </source>
</reference>
<dbReference type="EMBL" id="SRLO01000024">
    <property type="protein sequence ID" value="TNN84904.1"/>
    <property type="molecule type" value="Genomic_DNA"/>
</dbReference>
<proteinExistence type="predicted"/>
<evidence type="ECO:0000313" key="3">
    <source>
        <dbReference type="Proteomes" id="UP000314294"/>
    </source>
</evidence>
<name>A0A4Z2J4T5_9TELE</name>
<feature type="compositionally biased region" description="Basic and acidic residues" evidence="1">
    <location>
        <begin position="96"/>
        <end position="107"/>
    </location>
</feature>
<gene>
    <name evidence="2" type="ORF">EYF80_004949</name>
</gene>
<accession>A0A4Z2J4T5</accession>
<protein>
    <submittedName>
        <fullName evidence="2">Uncharacterized protein</fullName>
    </submittedName>
</protein>
<organism evidence="2 3">
    <name type="scientific">Liparis tanakae</name>
    <name type="common">Tanaka's snailfish</name>
    <dbReference type="NCBI Taxonomy" id="230148"/>
    <lineage>
        <taxon>Eukaryota</taxon>
        <taxon>Metazoa</taxon>
        <taxon>Chordata</taxon>
        <taxon>Craniata</taxon>
        <taxon>Vertebrata</taxon>
        <taxon>Euteleostomi</taxon>
        <taxon>Actinopterygii</taxon>
        <taxon>Neopterygii</taxon>
        <taxon>Teleostei</taxon>
        <taxon>Neoteleostei</taxon>
        <taxon>Acanthomorphata</taxon>
        <taxon>Eupercaria</taxon>
        <taxon>Perciformes</taxon>
        <taxon>Cottioidei</taxon>
        <taxon>Cottales</taxon>
        <taxon>Liparidae</taxon>
        <taxon>Liparis</taxon>
    </lineage>
</organism>
<sequence>MFANHRAGSRSGFDPIYTLRAAITTSVVKEKHFRMKTDAQCVCTPSCNTTSSLPCGKCYPQDLHWPAYDPSGTDGGNHGAFSLTAPQPGFSGGKQSEAKEKRIRERR</sequence>
<evidence type="ECO:0000256" key="1">
    <source>
        <dbReference type="SAM" id="MobiDB-lite"/>
    </source>
</evidence>
<evidence type="ECO:0000313" key="2">
    <source>
        <dbReference type="EMBL" id="TNN84904.1"/>
    </source>
</evidence>
<dbReference type="Proteomes" id="UP000314294">
    <property type="component" value="Unassembled WGS sequence"/>
</dbReference>
<comment type="caution">
    <text evidence="2">The sequence shown here is derived from an EMBL/GenBank/DDBJ whole genome shotgun (WGS) entry which is preliminary data.</text>
</comment>
<feature type="region of interest" description="Disordered" evidence="1">
    <location>
        <begin position="69"/>
        <end position="107"/>
    </location>
</feature>
<dbReference type="AlphaFoldDB" id="A0A4Z2J4T5"/>
<keyword evidence="3" id="KW-1185">Reference proteome</keyword>